<keyword evidence="3" id="KW-1185">Reference proteome</keyword>
<proteinExistence type="predicted"/>
<dbReference type="InterPro" id="IPR014188">
    <property type="entry name" value="Acrylyl-CoA_reductase_AcuI"/>
</dbReference>
<sequence>MPFKALWITETAEGKFERNIVERMIDDLPPGEVVIRVHYSALNYKDALSATGNKGITRKFPHTPGIDAAGTVEISRSELFTVGEEVIVTGYDLGMNTCGGFGEYIRVPAAWVVRKPDGYTLKECMILGTAGFTAASALFKMELLGQHPQQGPIVVTGSTGGVGSMAVAILGKAGYEVIAITGKANAEAYLTSLGATHIQSREWVYDTTGKALLRSQWAGAIDTVGGNTLATLLKACQIEGNVVSTGLVGSSQLATTVYPFILNGVNLLGVGSAETPMIRRMAIWDKLSTAWNIKDKLNGIAKEVSLEELSDIYIDSILEGKVMGRIVVNLSDK</sequence>
<dbReference type="Pfam" id="PF08240">
    <property type="entry name" value="ADH_N"/>
    <property type="match status" value="1"/>
</dbReference>
<evidence type="ECO:0000313" key="2">
    <source>
        <dbReference type="EMBL" id="RZS75617.1"/>
    </source>
</evidence>
<dbReference type="InterPro" id="IPR036291">
    <property type="entry name" value="NAD(P)-bd_dom_sf"/>
</dbReference>
<comment type="caution">
    <text evidence="2">The sequence shown here is derived from an EMBL/GenBank/DDBJ whole genome shotgun (WGS) entry which is preliminary data.</text>
</comment>
<dbReference type="Gene3D" id="3.40.50.720">
    <property type="entry name" value="NAD(P)-binding Rossmann-like Domain"/>
    <property type="match status" value="1"/>
</dbReference>
<evidence type="ECO:0000259" key="1">
    <source>
        <dbReference type="SMART" id="SM00829"/>
    </source>
</evidence>
<dbReference type="InterPro" id="IPR013149">
    <property type="entry name" value="ADH-like_C"/>
</dbReference>
<gene>
    <name evidence="2" type="ORF">EV199_1487</name>
</gene>
<organism evidence="2 3">
    <name type="scientific">Pseudobacter ginsenosidimutans</name>
    <dbReference type="NCBI Taxonomy" id="661488"/>
    <lineage>
        <taxon>Bacteria</taxon>
        <taxon>Pseudomonadati</taxon>
        <taxon>Bacteroidota</taxon>
        <taxon>Chitinophagia</taxon>
        <taxon>Chitinophagales</taxon>
        <taxon>Chitinophagaceae</taxon>
        <taxon>Pseudobacter</taxon>
    </lineage>
</organism>
<dbReference type="Gene3D" id="3.90.180.10">
    <property type="entry name" value="Medium-chain alcohol dehydrogenases, catalytic domain"/>
    <property type="match status" value="1"/>
</dbReference>
<name>A0A4V2F207_9BACT</name>
<dbReference type="RefSeq" id="WP_130539971.1">
    <property type="nucleotide sequence ID" value="NZ_CP042431.1"/>
</dbReference>
<dbReference type="SUPFAM" id="SSF50129">
    <property type="entry name" value="GroES-like"/>
    <property type="match status" value="1"/>
</dbReference>
<dbReference type="GO" id="GO:0043957">
    <property type="term" value="F:acryloyl-CoA reductase (NADPH) activity"/>
    <property type="evidence" value="ECO:0007669"/>
    <property type="project" value="TreeGrafter"/>
</dbReference>
<dbReference type="PANTHER" id="PTHR43677:SF1">
    <property type="entry name" value="ACRYLYL-COA REDUCTASE ACUI-RELATED"/>
    <property type="match status" value="1"/>
</dbReference>
<dbReference type="InterPro" id="IPR020843">
    <property type="entry name" value="ER"/>
</dbReference>
<dbReference type="PANTHER" id="PTHR43677">
    <property type="entry name" value="SHORT-CHAIN DEHYDROGENASE/REDUCTASE"/>
    <property type="match status" value="1"/>
</dbReference>
<evidence type="ECO:0000313" key="3">
    <source>
        <dbReference type="Proteomes" id="UP000293874"/>
    </source>
</evidence>
<dbReference type="Proteomes" id="UP000293874">
    <property type="component" value="Unassembled WGS sequence"/>
</dbReference>
<feature type="domain" description="Enoyl reductase (ER)" evidence="1">
    <location>
        <begin position="14"/>
        <end position="328"/>
    </location>
</feature>
<accession>A0A4V2F207</accession>
<dbReference type="InterPro" id="IPR011032">
    <property type="entry name" value="GroES-like_sf"/>
</dbReference>
<dbReference type="InterPro" id="IPR013154">
    <property type="entry name" value="ADH-like_N"/>
</dbReference>
<dbReference type="EMBL" id="SGXA01000001">
    <property type="protein sequence ID" value="RZS75617.1"/>
    <property type="molecule type" value="Genomic_DNA"/>
</dbReference>
<dbReference type="SUPFAM" id="SSF51735">
    <property type="entry name" value="NAD(P)-binding Rossmann-fold domains"/>
    <property type="match status" value="1"/>
</dbReference>
<dbReference type="OrthoDB" id="9805663at2"/>
<dbReference type="SMART" id="SM00829">
    <property type="entry name" value="PKS_ER"/>
    <property type="match status" value="1"/>
</dbReference>
<dbReference type="AlphaFoldDB" id="A0A4V2F207"/>
<protein>
    <submittedName>
        <fullName evidence="2">Putative YhdH/YhfP family quinone oxidoreductase</fullName>
    </submittedName>
</protein>
<dbReference type="CDD" id="cd05280">
    <property type="entry name" value="MDR_yhdh_yhfp"/>
    <property type="match status" value="1"/>
</dbReference>
<reference evidence="2 3" key="1">
    <citation type="submission" date="2019-02" db="EMBL/GenBank/DDBJ databases">
        <title>Genomic Encyclopedia of Type Strains, Phase IV (KMG-IV): sequencing the most valuable type-strain genomes for metagenomic binning, comparative biology and taxonomic classification.</title>
        <authorList>
            <person name="Goeker M."/>
        </authorList>
    </citation>
    <scope>NUCLEOTIDE SEQUENCE [LARGE SCALE GENOMIC DNA]</scope>
    <source>
        <strain evidence="2 3">DSM 18116</strain>
    </source>
</reference>
<dbReference type="Pfam" id="PF00107">
    <property type="entry name" value="ADH_zinc_N"/>
    <property type="match status" value="1"/>
</dbReference>
<dbReference type="InterPro" id="IPR051397">
    <property type="entry name" value="Zn-ADH-like_protein"/>
</dbReference>
<dbReference type="NCBIfam" id="TIGR02823">
    <property type="entry name" value="oxido_YhdH"/>
    <property type="match status" value="1"/>
</dbReference>